<dbReference type="Proteomes" id="UP000325957">
    <property type="component" value="Unassembled WGS sequence"/>
</dbReference>
<gene>
    <name evidence="2" type="ORF">FCK90_02165</name>
</gene>
<dbReference type="InterPro" id="IPR019099">
    <property type="entry name" value="Uncharacterised_PGPGW_TM"/>
</dbReference>
<dbReference type="OrthoDB" id="3295542at2"/>
<feature type="compositionally biased region" description="Low complexity" evidence="1">
    <location>
        <begin position="68"/>
        <end position="78"/>
    </location>
</feature>
<dbReference type="EMBL" id="SZWF01000002">
    <property type="protein sequence ID" value="KAA9395434.1"/>
    <property type="molecule type" value="Genomic_DNA"/>
</dbReference>
<dbReference type="AlphaFoldDB" id="A0A5J5L0G1"/>
<sequence>MLVLPGPGWLFIFLGLGVWSMEFDWAHRLNHWALKHLSIWWARWQATPVMRWWHWCVSGARRHKSENAEGAAAQAAGEPVRFSARNSGPGQ</sequence>
<keyword evidence="3" id="KW-1185">Reference proteome</keyword>
<accession>A0A5J5L0G1</accession>
<evidence type="ECO:0000313" key="2">
    <source>
        <dbReference type="EMBL" id="KAA9395434.1"/>
    </source>
</evidence>
<dbReference type="Pfam" id="PF09656">
    <property type="entry name" value="PGPGW"/>
    <property type="match status" value="1"/>
</dbReference>
<organism evidence="2 3">
    <name type="scientific">Kocuria coralli</name>
    <dbReference type="NCBI Taxonomy" id="1461025"/>
    <lineage>
        <taxon>Bacteria</taxon>
        <taxon>Bacillati</taxon>
        <taxon>Actinomycetota</taxon>
        <taxon>Actinomycetes</taxon>
        <taxon>Micrococcales</taxon>
        <taxon>Micrococcaceae</taxon>
        <taxon>Kocuria</taxon>
    </lineage>
</organism>
<evidence type="ECO:0000313" key="3">
    <source>
        <dbReference type="Proteomes" id="UP000325957"/>
    </source>
</evidence>
<name>A0A5J5L0G1_9MICC</name>
<feature type="region of interest" description="Disordered" evidence="1">
    <location>
        <begin position="67"/>
        <end position="91"/>
    </location>
</feature>
<proteinExistence type="predicted"/>
<protein>
    <submittedName>
        <fullName evidence="2">Uncharacterized protein</fullName>
    </submittedName>
</protein>
<evidence type="ECO:0000256" key="1">
    <source>
        <dbReference type="SAM" id="MobiDB-lite"/>
    </source>
</evidence>
<comment type="caution">
    <text evidence="2">The sequence shown here is derived from an EMBL/GenBank/DDBJ whole genome shotgun (WGS) entry which is preliminary data.</text>
</comment>
<reference evidence="2 3" key="1">
    <citation type="submission" date="2019-05" db="EMBL/GenBank/DDBJ databases">
        <title>Kocuria coralli sp. nov., a novel actinobacterium isolated from coral reef seawater.</title>
        <authorList>
            <person name="Li J."/>
        </authorList>
    </citation>
    <scope>NUCLEOTIDE SEQUENCE [LARGE SCALE GENOMIC DNA]</scope>
    <source>
        <strain evidence="2 3">SCSIO 13007</strain>
    </source>
</reference>